<reference evidence="2" key="2">
    <citation type="journal article" date="2024" name="Plant">
        <title>Genomic evolution and insights into agronomic trait innovations of Sesamum species.</title>
        <authorList>
            <person name="Miao H."/>
            <person name="Wang L."/>
            <person name="Qu L."/>
            <person name="Liu H."/>
            <person name="Sun Y."/>
            <person name="Le M."/>
            <person name="Wang Q."/>
            <person name="Wei S."/>
            <person name="Zheng Y."/>
            <person name="Lin W."/>
            <person name="Duan Y."/>
            <person name="Cao H."/>
            <person name="Xiong S."/>
            <person name="Wang X."/>
            <person name="Wei L."/>
            <person name="Li C."/>
            <person name="Ma Q."/>
            <person name="Ju M."/>
            <person name="Zhao R."/>
            <person name="Li G."/>
            <person name="Mu C."/>
            <person name="Tian Q."/>
            <person name="Mei H."/>
            <person name="Zhang T."/>
            <person name="Gao T."/>
            <person name="Zhang H."/>
        </authorList>
    </citation>
    <scope>NUCLEOTIDE SEQUENCE</scope>
    <source>
        <strain evidence="2">K16</strain>
    </source>
</reference>
<evidence type="ECO:0000313" key="2">
    <source>
        <dbReference type="EMBL" id="KAK4381405.1"/>
    </source>
</evidence>
<evidence type="ECO:0000313" key="3">
    <source>
        <dbReference type="Proteomes" id="UP001289374"/>
    </source>
</evidence>
<organism evidence="2 3">
    <name type="scientific">Sesamum angolense</name>
    <dbReference type="NCBI Taxonomy" id="2727404"/>
    <lineage>
        <taxon>Eukaryota</taxon>
        <taxon>Viridiplantae</taxon>
        <taxon>Streptophyta</taxon>
        <taxon>Embryophyta</taxon>
        <taxon>Tracheophyta</taxon>
        <taxon>Spermatophyta</taxon>
        <taxon>Magnoliopsida</taxon>
        <taxon>eudicotyledons</taxon>
        <taxon>Gunneridae</taxon>
        <taxon>Pentapetalae</taxon>
        <taxon>asterids</taxon>
        <taxon>lamiids</taxon>
        <taxon>Lamiales</taxon>
        <taxon>Pedaliaceae</taxon>
        <taxon>Sesamum</taxon>
    </lineage>
</organism>
<keyword evidence="3" id="KW-1185">Reference proteome</keyword>
<accession>A0AAE1T414</accession>
<dbReference type="EMBL" id="JACGWL010000888">
    <property type="protein sequence ID" value="KAK4381405.1"/>
    <property type="molecule type" value="Genomic_DNA"/>
</dbReference>
<dbReference type="AlphaFoldDB" id="A0AAE1T414"/>
<gene>
    <name evidence="2" type="ORF">Sango_2971200</name>
</gene>
<name>A0AAE1T414_9LAMI</name>
<reference evidence="2" key="1">
    <citation type="submission" date="2020-06" db="EMBL/GenBank/DDBJ databases">
        <authorList>
            <person name="Li T."/>
            <person name="Hu X."/>
            <person name="Zhang T."/>
            <person name="Song X."/>
            <person name="Zhang H."/>
            <person name="Dai N."/>
            <person name="Sheng W."/>
            <person name="Hou X."/>
            <person name="Wei L."/>
        </authorList>
    </citation>
    <scope>NUCLEOTIDE SEQUENCE</scope>
    <source>
        <strain evidence="2">K16</strain>
        <tissue evidence="2">Leaf</tissue>
    </source>
</reference>
<protein>
    <submittedName>
        <fullName evidence="2">Uncharacterized protein</fullName>
    </submittedName>
</protein>
<sequence>MPSAADGIHYGPGSRSCKTEGGTRRIEEETGRNDGNAEESGPGDDEAAERDQKTVLEKNTDRGMTSSYPALPSSEPDSIYVRVRITIDGCQYNVLNCYPLVLDFYFLFPFKDRNRSCYITYLTLIWRHC</sequence>
<feature type="compositionally biased region" description="Basic and acidic residues" evidence="1">
    <location>
        <begin position="17"/>
        <end position="32"/>
    </location>
</feature>
<evidence type="ECO:0000256" key="1">
    <source>
        <dbReference type="SAM" id="MobiDB-lite"/>
    </source>
</evidence>
<feature type="compositionally biased region" description="Basic and acidic residues" evidence="1">
    <location>
        <begin position="49"/>
        <end position="61"/>
    </location>
</feature>
<feature type="region of interest" description="Disordered" evidence="1">
    <location>
        <begin position="1"/>
        <end position="71"/>
    </location>
</feature>
<comment type="caution">
    <text evidence="2">The sequence shown here is derived from an EMBL/GenBank/DDBJ whole genome shotgun (WGS) entry which is preliminary data.</text>
</comment>
<dbReference type="Proteomes" id="UP001289374">
    <property type="component" value="Unassembled WGS sequence"/>
</dbReference>
<proteinExistence type="predicted"/>